<name>A0A0G1W3Q4_9BACT</name>
<evidence type="ECO:0000313" key="2">
    <source>
        <dbReference type="EMBL" id="KKW13401.1"/>
    </source>
</evidence>
<proteinExistence type="predicted"/>
<accession>A0A0G1W3Q4</accession>
<feature type="region of interest" description="Disordered" evidence="1">
    <location>
        <begin position="1"/>
        <end position="23"/>
    </location>
</feature>
<evidence type="ECO:0000256" key="1">
    <source>
        <dbReference type="SAM" id="MobiDB-lite"/>
    </source>
</evidence>
<protein>
    <submittedName>
        <fullName evidence="2">Uncharacterized protein</fullName>
    </submittedName>
</protein>
<reference evidence="2 3" key="1">
    <citation type="journal article" date="2015" name="Nature">
        <title>rRNA introns, odd ribosomes, and small enigmatic genomes across a large radiation of phyla.</title>
        <authorList>
            <person name="Brown C.T."/>
            <person name="Hug L.A."/>
            <person name="Thomas B.C."/>
            <person name="Sharon I."/>
            <person name="Castelle C.J."/>
            <person name="Singh A."/>
            <person name="Wilkins M.J."/>
            <person name="Williams K.H."/>
            <person name="Banfield J.F."/>
        </authorList>
    </citation>
    <scope>NUCLEOTIDE SEQUENCE [LARGE SCALE GENOMIC DNA]</scope>
</reference>
<organism evidence="2 3">
    <name type="scientific">Candidatus Gottesmanbacteria bacterium GW2011_GWB1_49_7</name>
    <dbReference type="NCBI Taxonomy" id="1618448"/>
    <lineage>
        <taxon>Bacteria</taxon>
        <taxon>Candidatus Gottesmaniibacteriota</taxon>
    </lineage>
</organism>
<sequence length="510" mass="54299">MTNPSYTQVGFRGRNDNGSESSATWKANENVNWSQNVAENFRVRFRIDETVPRLWTNKTFNLYYSVGAGYNPVSGTTPVQFALSSNFNDNDDCTQQLTGGTGTFLVNNNGMKEATGGSVNTGAGGEIWDTEWCLTIDPAQVADGNTITLRIYDGASAITTYSNTPSITVVERSFSVSDAVTVGDSATVQVEAPVITDREINTSDAVALAESSKVELESLVSASEAVAVTDTVRYYQEHINVSEFVLVEVEALIGDLDISVSDSVAVADSAQIEPLTLDISALEAVALAEAQQLDISIEISRSEAVAVAEAVTTVVSGPEILISDAVSITDTASVTIPVAGQIEINISDNVTISDATTIAPLEINASASEAVSVGEAQTLDIPINIFASDAVSVTDTASIALPDALAISQTESIAVAEAVTISSALETPSIFVTDNVSVTDNAIMAFAGTLVIEASEAISVTDVLQAFVPAGVGHRVFVRFEDRRAYVDFENRRHYVRFEDRRVYQEKHDE</sequence>
<dbReference type="EMBL" id="LCQD01000001">
    <property type="protein sequence ID" value="KKW13401.1"/>
    <property type="molecule type" value="Genomic_DNA"/>
</dbReference>
<gene>
    <name evidence="2" type="ORF">UY48_C0001G0022</name>
</gene>
<evidence type="ECO:0000313" key="3">
    <source>
        <dbReference type="Proteomes" id="UP000034588"/>
    </source>
</evidence>
<dbReference type="Proteomes" id="UP000034588">
    <property type="component" value="Unassembled WGS sequence"/>
</dbReference>
<comment type="caution">
    <text evidence="2">The sequence shown here is derived from an EMBL/GenBank/DDBJ whole genome shotgun (WGS) entry which is preliminary data.</text>
</comment>
<dbReference type="AlphaFoldDB" id="A0A0G1W3Q4"/>